<gene>
    <name evidence="2" type="ORF">ACFO3A_10135</name>
</gene>
<dbReference type="EMBL" id="JBHSEW010000008">
    <property type="protein sequence ID" value="MFC4622572.1"/>
    <property type="molecule type" value="Genomic_DNA"/>
</dbReference>
<evidence type="ECO:0000256" key="1">
    <source>
        <dbReference type="SAM" id="SignalP"/>
    </source>
</evidence>
<dbReference type="RefSeq" id="WP_377726060.1">
    <property type="nucleotide sequence ID" value="NZ_JBHSEW010000008.1"/>
</dbReference>
<proteinExistence type="predicted"/>
<reference evidence="3" key="1">
    <citation type="journal article" date="2019" name="Int. J. Syst. Evol. Microbiol.">
        <title>The Global Catalogue of Microorganisms (GCM) 10K type strain sequencing project: providing services to taxonomists for standard genome sequencing and annotation.</title>
        <authorList>
            <consortium name="The Broad Institute Genomics Platform"/>
            <consortium name="The Broad Institute Genome Sequencing Center for Infectious Disease"/>
            <person name="Wu L."/>
            <person name="Ma J."/>
        </authorList>
    </citation>
    <scope>NUCLEOTIDE SEQUENCE [LARGE SCALE GENOMIC DNA]</scope>
    <source>
        <strain evidence="3">JCM 11650</strain>
    </source>
</reference>
<name>A0ABV9GZ21_9BURK</name>
<evidence type="ECO:0000313" key="2">
    <source>
        <dbReference type="EMBL" id="MFC4622572.1"/>
    </source>
</evidence>
<comment type="caution">
    <text evidence="2">The sequence shown here is derived from an EMBL/GenBank/DDBJ whole genome shotgun (WGS) entry which is preliminary data.</text>
</comment>
<feature type="signal peptide" evidence="1">
    <location>
        <begin position="1"/>
        <end position="28"/>
    </location>
</feature>
<keyword evidence="1" id="KW-0732">Signal</keyword>
<protein>
    <submittedName>
        <fullName evidence="2">DUF2145 domain-containing protein</fullName>
    </submittedName>
</protein>
<dbReference type="PIRSF" id="PIRSF028477">
    <property type="entry name" value="UCP028477"/>
    <property type="match status" value="1"/>
</dbReference>
<dbReference type="Proteomes" id="UP001595967">
    <property type="component" value="Unassembled WGS sequence"/>
</dbReference>
<sequence length="271" mass="30664">MTAFCHQRFRFLAGALLLAAWAMPQARAGQTCAEKKTTPETVARSMALAQRTADALEAAYRRDGTRVVLLARAGQDLSRYRQTWSHVGWAYRSAAGPWRVVHKLNQCGTDQSALMRQGVGEFFLDDLWRYQAGWTAAPAPLADALWTLLQDNQHVQRLHHSRYNMLGYTWGTRYQQSNQWALETLALAAEPEVGDRDQAQAWLRFKGYRPAMLHIGTMTRLGARVTRANIAFDDHPNEQRFASRIETTTADSMLQWLPSALRFGAVQQIGE</sequence>
<organism evidence="2 3">
    <name type="scientific">Comamonas nitrativorans</name>
    <dbReference type="NCBI Taxonomy" id="108437"/>
    <lineage>
        <taxon>Bacteria</taxon>
        <taxon>Pseudomonadati</taxon>
        <taxon>Pseudomonadota</taxon>
        <taxon>Betaproteobacteria</taxon>
        <taxon>Burkholderiales</taxon>
        <taxon>Comamonadaceae</taxon>
        <taxon>Comamonas</taxon>
    </lineage>
</organism>
<dbReference type="InterPro" id="IPR014547">
    <property type="entry name" value="UCP028477"/>
</dbReference>
<accession>A0ABV9GZ21</accession>
<dbReference type="Pfam" id="PF09916">
    <property type="entry name" value="DUF2145"/>
    <property type="match status" value="1"/>
</dbReference>
<feature type="chain" id="PRO_5046949816" evidence="1">
    <location>
        <begin position="29"/>
        <end position="271"/>
    </location>
</feature>
<evidence type="ECO:0000313" key="3">
    <source>
        <dbReference type="Proteomes" id="UP001595967"/>
    </source>
</evidence>
<keyword evidence="3" id="KW-1185">Reference proteome</keyword>